<organism evidence="2 3">
    <name type="scientific">Paraburkholderia edwinii</name>
    <dbReference type="NCBI Taxonomy" id="2861782"/>
    <lineage>
        <taxon>Bacteria</taxon>
        <taxon>Pseudomonadati</taxon>
        <taxon>Pseudomonadota</taxon>
        <taxon>Betaproteobacteria</taxon>
        <taxon>Burkholderiales</taxon>
        <taxon>Burkholderiaceae</taxon>
        <taxon>Paraburkholderia</taxon>
    </lineage>
</organism>
<protein>
    <submittedName>
        <fullName evidence="2">Polysaccharide pyruvyl transferase family protein</fullName>
    </submittedName>
</protein>
<evidence type="ECO:0000259" key="1">
    <source>
        <dbReference type="Pfam" id="PF04230"/>
    </source>
</evidence>
<name>A0ABX8USZ8_9BURK</name>
<dbReference type="EMBL" id="CP080096">
    <property type="protein sequence ID" value="QYD72034.1"/>
    <property type="molecule type" value="Genomic_DNA"/>
</dbReference>
<dbReference type="PANTHER" id="PTHR36836:SF1">
    <property type="entry name" value="COLANIC ACID BIOSYNTHESIS PROTEIN WCAK"/>
    <property type="match status" value="1"/>
</dbReference>
<evidence type="ECO:0000313" key="3">
    <source>
        <dbReference type="Proteomes" id="UP000826462"/>
    </source>
</evidence>
<dbReference type="InterPro" id="IPR007345">
    <property type="entry name" value="Polysacch_pyruvyl_Trfase"/>
</dbReference>
<evidence type="ECO:0000313" key="2">
    <source>
        <dbReference type="EMBL" id="QYD72034.1"/>
    </source>
</evidence>
<gene>
    <name evidence="2" type="ORF">KZJ38_34335</name>
</gene>
<keyword evidence="3" id="KW-1185">Reference proteome</keyword>
<sequence>MKAHDVFLLHAYSPRNSGDGLLVKLSLEAIRASGIHQRVTVVCLDKAAFENYLDDHDVELISLVEFVVRTAARVVSRRPAIFFGVGGGYLRSGHPAEGWKALIAHGTQILCAAACAGSRTIYLPQSVGPFNGLAGSILKRLVQRHVGTIFLRDDKSIQELQHWRGIRIGDLVVLEIARRVQVTVVQPAIDRQKVYFVFRDLSGKPYSDAYLRNIKRLRELIPDAEFVLQSSGRGNSDDAFYRRVFGIECRTSLREALQHRDAVVVSVRLHGSLESVLAGVPSVHLSYERKGIAAYRDLGLDEYVFHASDFDPAAIATLVEQLRTVPHLFWNGLNAASANRYKELLEYIKNETRHFDHASDGRKFFASRDRGL</sequence>
<keyword evidence="2" id="KW-0808">Transferase</keyword>
<dbReference type="Proteomes" id="UP000826462">
    <property type="component" value="Chromosome 2"/>
</dbReference>
<proteinExistence type="predicted"/>
<dbReference type="Pfam" id="PF04230">
    <property type="entry name" value="PS_pyruv_trans"/>
    <property type="match status" value="1"/>
</dbReference>
<dbReference type="GO" id="GO:0016740">
    <property type="term" value="F:transferase activity"/>
    <property type="evidence" value="ECO:0007669"/>
    <property type="project" value="UniProtKB-KW"/>
</dbReference>
<feature type="domain" description="Polysaccharide pyruvyl transferase" evidence="1">
    <location>
        <begin position="16"/>
        <end position="288"/>
    </location>
</feature>
<dbReference type="PANTHER" id="PTHR36836">
    <property type="entry name" value="COLANIC ACID BIOSYNTHESIS PROTEIN WCAK"/>
    <property type="match status" value="1"/>
</dbReference>
<reference evidence="2 3" key="1">
    <citation type="submission" date="2021-07" db="EMBL/GenBank/DDBJ databases">
        <title>Paraburkholderia edwinii protects Aspergillus sp. from phenazines by acting as a toxin sponge.</title>
        <authorList>
            <person name="Dahlstrom K.M."/>
            <person name="Newman D.K."/>
        </authorList>
    </citation>
    <scope>NUCLEOTIDE SEQUENCE [LARGE SCALE GENOMIC DNA]</scope>
    <source>
        <strain evidence="2 3">Pe01</strain>
    </source>
</reference>
<accession>A0ABX8USZ8</accession>